<keyword evidence="12" id="KW-0961">Cell wall biogenesis/degradation</keyword>
<organism evidence="19 20">
    <name type="scientific">Metabacillus niabensis</name>
    <dbReference type="NCBI Taxonomy" id="324854"/>
    <lineage>
        <taxon>Bacteria</taxon>
        <taxon>Bacillati</taxon>
        <taxon>Bacillota</taxon>
        <taxon>Bacilli</taxon>
        <taxon>Bacillales</taxon>
        <taxon>Bacillaceae</taxon>
        <taxon>Metabacillus</taxon>
    </lineage>
</organism>
<dbReference type="EMBL" id="JAUSTZ010000003">
    <property type="protein sequence ID" value="MDQ0225558.1"/>
    <property type="molecule type" value="Genomic_DNA"/>
</dbReference>
<evidence type="ECO:0000256" key="14">
    <source>
        <dbReference type="ARBA" id="ARBA00049902"/>
    </source>
</evidence>
<keyword evidence="2" id="KW-1003">Cell membrane</keyword>
<dbReference type="InterPro" id="IPR050396">
    <property type="entry name" value="Glycosyltr_51/Transpeptidase"/>
</dbReference>
<dbReference type="Proteomes" id="UP001232245">
    <property type="component" value="Unassembled WGS sequence"/>
</dbReference>
<dbReference type="SUPFAM" id="SSF56601">
    <property type="entry name" value="beta-lactamase/transpeptidase-like"/>
    <property type="match status" value="1"/>
</dbReference>
<dbReference type="PANTHER" id="PTHR32282:SF11">
    <property type="entry name" value="PENICILLIN-BINDING PROTEIN 1B"/>
    <property type="match status" value="1"/>
</dbReference>
<dbReference type="Gene3D" id="1.10.3810.10">
    <property type="entry name" value="Biosynthetic peptidoglycan transglycosylase-like"/>
    <property type="match status" value="1"/>
</dbReference>
<dbReference type="Pfam" id="PF00905">
    <property type="entry name" value="Transpeptidase"/>
    <property type="match status" value="1"/>
</dbReference>
<keyword evidence="16" id="KW-0812">Transmembrane</keyword>
<name>A0ABT9Z1W2_9BACI</name>
<dbReference type="Pfam" id="PF00912">
    <property type="entry name" value="Transgly"/>
    <property type="match status" value="1"/>
</dbReference>
<dbReference type="SUPFAM" id="SSF53955">
    <property type="entry name" value="Lysozyme-like"/>
    <property type="match status" value="1"/>
</dbReference>
<accession>A0ABT9Z1W2</accession>
<keyword evidence="10 16" id="KW-0472">Membrane</keyword>
<comment type="catalytic activity">
    <reaction evidence="13">
        <text>Preferential cleavage: (Ac)2-L-Lys-D-Ala-|-D-Ala. Also transpeptidation of peptidyl-alanyl moieties that are N-acyl substituents of D-alanine.</text>
        <dbReference type="EC" id="3.4.16.4"/>
    </reaction>
</comment>
<evidence type="ECO:0000256" key="9">
    <source>
        <dbReference type="ARBA" id="ARBA00022984"/>
    </source>
</evidence>
<keyword evidence="4" id="KW-0645">Protease</keyword>
<evidence type="ECO:0000313" key="20">
    <source>
        <dbReference type="Proteomes" id="UP001232245"/>
    </source>
</evidence>
<dbReference type="InterPro" id="IPR001460">
    <property type="entry name" value="PCN-bd_Tpept"/>
</dbReference>
<evidence type="ECO:0000256" key="3">
    <source>
        <dbReference type="ARBA" id="ARBA00022645"/>
    </source>
</evidence>
<keyword evidence="5" id="KW-0328">Glycosyltransferase</keyword>
<feature type="transmembrane region" description="Helical" evidence="16">
    <location>
        <begin position="7"/>
        <end position="25"/>
    </location>
</feature>
<sequence>MRRIVGWVCIIVMIPIFLLCGFVAGKESKAVKGLGTVLDEKLPLSNVELSQNSFIFDSEGQLISEVISNQQNRNYIAYNDVPDIVKTIFITSEDQRFFEHLGFDPAGMLRAVFINAQSQSVEQGGSTITQQLARNVYLNHDRTYNRKLSELLYSYQLERTFTKEQIFEGYLNAIYFGHGAYGIGTAATYYFSKQLQELNLAELAFISAIPNNPSLYDPIKKFSNTKQRQERLLAILHENGTITKQELDEAKAYKITLSIKKPVDTNPHYVTYVHQELKQLISETEGFADRLANAKQEKEKEKIQTELTERVNDVLSKGVIIYTGLDTSIQAKLEQAVATHLPAQNVQSAAAVVNHESHHIVALYGGKDYEKFSFNRAYQAYRQPGSAIKPLLDYAPYIDLTGATAKSKIDASEFCKGNYCPENYSKRDYGTVSIDTALKHSYNAAAVRLLDTIGIEKGFSYLKPFGFNSITKDDYTHLSTAIGGFDVGISPLEITNAYSTFGNNGAYYENHAITKVTDLSGKTLYEWKEQPVQVWKESTNDEMRSLLSSVVKSGTGQKARVSGDYVGGKTGTTNDYADIWFVGLKDQYTAGVWVGEDSNSDVSHLYHQGPQMLIWRDTMK</sequence>
<keyword evidence="9" id="KW-0573">Peptidoglycan synthesis</keyword>
<keyword evidence="6" id="KW-0808">Transferase</keyword>
<proteinExistence type="predicted"/>
<comment type="catalytic activity">
    <reaction evidence="14">
        <text>[GlcNAc-(1-&gt;4)-Mur2Ac(oyl-L-Ala-gamma-D-Glu-L-Lys-D-Ala-D-Ala)](n)-di-trans,octa-cis-undecaprenyl diphosphate + beta-D-GlcNAc-(1-&gt;4)-Mur2Ac(oyl-L-Ala-gamma-D-Glu-L-Lys-D-Ala-D-Ala)-di-trans,octa-cis-undecaprenyl diphosphate = [GlcNAc-(1-&gt;4)-Mur2Ac(oyl-L-Ala-gamma-D-Glu-L-Lys-D-Ala-D-Ala)](n+1)-di-trans,octa-cis-undecaprenyl diphosphate + di-trans,octa-cis-undecaprenyl diphosphate + H(+)</text>
        <dbReference type="Rhea" id="RHEA:23708"/>
        <dbReference type="Rhea" id="RHEA-COMP:9602"/>
        <dbReference type="Rhea" id="RHEA-COMP:9603"/>
        <dbReference type="ChEBI" id="CHEBI:15378"/>
        <dbReference type="ChEBI" id="CHEBI:58405"/>
        <dbReference type="ChEBI" id="CHEBI:60033"/>
        <dbReference type="ChEBI" id="CHEBI:78435"/>
        <dbReference type="EC" id="2.4.99.28"/>
    </reaction>
</comment>
<keyword evidence="3" id="KW-0121">Carboxypeptidase</keyword>
<evidence type="ECO:0000313" key="19">
    <source>
        <dbReference type="EMBL" id="MDQ0225558.1"/>
    </source>
</evidence>
<evidence type="ECO:0000259" key="18">
    <source>
        <dbReference type="Pfam" id="PF00912"/>
    </source>
</evidence>
<gene>
    <name evidence="19" type="ORF">J2S02_001902</name>
</gene>
<keyword evidence="16" id="KW-1133">Transmembrane helix</keyword>
<protein>
    <submittedName>
        <fullName evidence="19">Penicillin-binding protein 1A</fullName>
    </submittedName>
</protein>
<comment type="subcellular location">
    <subcellularLocation>
        <location evidence="1">Cell membrane</location>
    </subcellularLocation>
</comment>
<dbReference type="Gene3D" id="3.40.710.10">
    <property type="entry name" value="DD-peptidase/beta-lactamase superfamily"/>
    <property type="match status" value="1"/>
</dbReference>
<evidence type="ECO:0000259" key="17">
    <source>
        <dbReference type="Pfam" id="PF00905"/>
    </source>
</evidence>
<evidence type="ECO:0000256" key="16">
    <source>
        <dbReference type="SAM" id="Phobius"/>
    </source>
</evidence>
<comment type="caution">
    <text evidence="19">The sequence shown here is derived from an EMBL/GenBank/DDBJ whole genome shotgun (WGS) entry which is preliminary data.</text>
</comment>
<feature type="domain" description="Glycosyl transferase family 51" evidence="18">
    <location>
        <begin position="60"/>
        <end position="234"/>
    </location>
</feature>
<feature type="coiled-coil region" evidence="15">
    <location>
        <begin position="277"/>
        <end position="311"/>
    </location>
</feature>
<evidence type="ECO:0000256" key="7">
    <source>
        <dbReference type="ARBA" id="ARBA00022801"/>
    </source>
</evidence>
<dbReference type="InterPro" id="IPR023346">
    <property type="entry name" value="Lysozyme-like_dom_sf"/>
</dbReference>
<evidence type="ECO:0000256" key="15">
    <source>
        <dbReference type="SAM" id="Coils"/>
    </source>
</evidence>
<evidence type="ECO:0000256" key="11">
    <source>
        <dbReference type="ARBA" id="ARBA00023268"/>
    </source>
</evidence>
<keyword evidence="8" id="KW-0133">Cell shape</keyword>
<dbReference type="PANTHER" id="PTHR32282">
    <property type="entry name" value="BINDING PROTEIN TRANSPEPTIDASE, PUTATIVE-RELATED"/>
    <property type="match status" value="1"/>
</dbReference>
<keyword evidence="20" id="KW-1185">Reference proteome</keyword>
<evidence type="ECO:0000256" key="12">
    <source>
        <dbReference type="ARBA" id="ARBA00023316"/>
    </source>
</evidence>
<evidence type="ECO:0000256" key="10">
    <source>
        <dbReference type="ARBA" id="ARBA00023136"/>
    </source>
</evidence>
<evidence type="ECO:0000256" key="4">
    <source>
        <dbReference type="ARBA" id="ARBA00022670"/>
    </source>
</evidence>
<evidence type="ECO:0000256" key="1">
    <source>
        <dbReference type="ARBA" id="ARBA00004236"/>
    </source>
</evidence>
<evidence type="ECO:0000256" key="6">
    <source>
        <dbReference type="ARBA" id="ARBA00022679"/>
    </source>
</evidence>
<dbReference type="InterPro" id="IPR001264">
    <property type="entry name" value="Glyco_trans_51"/>
</dbReference>
<dbReference type="InterPro" id="IPR012338">
    <property type="entry name" value="Beta-lactam/transpept-like"/>
</dbReference>
<evidence type="ECO:0000256" key="8">
    <source>
        <dbReference type="ARBA" id="ARBA00022960"/>
    </source>
</evidence>
<evidence type="ECO:0000256" key="13">
    <source>
        <dbReference type="ARBA" id="ARBA00034000"/>
    </source>
</evidence>
<feature type="domain" description="Penicillin-binding protein transpeptidase" evidence="17">
    <location>
        <begin position="350"/>
        <end position="584"/>
    </location>
</feature>
<keyword evidence="11" id="KW-0511">Multifunctional enzyme</keyword>
<evidence type="ECO:0000256" key="2">
    <source>
        <dbReference type="ARBA" id="ARBA00022475"/>
    </source>
</evidence>
<evidence type="ECO:0000256" key="5">
    <source>
        <dbReference type="ARBA" id="ARBA00022676"/>
    </source>
</evidence>
<keyword evidence="7" id="KW-0378">Hydrolase</keyword>
<dbReference type="InterPro" id="IPR036950">
    <property type="entry name" value="PBP_transglycosylase"/>
</dbReference>
<keyword evidence="15" id="KW-0175">Coiled coil</keyword>
<reference evidence="19 20" key="1">
    <citation type="submission" date="2023-07" db="EMBL/GenBank/DDBJ databases">
        <title>Genomic Encyclopedia of Type Strains, Phase IV (KMG-IV): sequencing the most valuable type-strain genomes for metagenomic binning, comparative biology and taxonomic classification.</title>
        <authorList>
            <person name="Goeker M."/>
        </authorList>
    </citation>
    <scope>NUCLEOTIDE SEQUENCE [LARGE SCALE GENOMIC DNA]</scope>
    <source>
        <strain evidence="19 20">DSM 17723</strain>
    </source>
</reference>